<accession>A0A385E0A8</accession>
<evidence type="ECO:0000313" key="1">
    <source>
        <dbReference type="EMBL" id="AXQ65176.1"/>
    </source>
</evidence>
<dbReference type="RefSeq" id="YP_010050996.1">
    <property type="nucleotide sequence ID" value="NC_054436.1"/>
</dbReference>
<proteinExistence type="predicted"/>
<dbReference type="GeneID" id="63911733"/>
<keyword evidence="2" id="KW-1185">Reference proteome</keyword>
<sequence>MPGKLSKDQQRIIIAESFADAKAYKASHPEVADWQPVSVPTLEYRLAGRKLQDYRLTPAVAARPEAPLIERCARFLVALYGVADNAGDQVAHYEALRELVRPAPQDEGEQNDDRGIH</sequence>
<gene>
    <name evidence="1" type="primary">56</name>
    <name evidence="1" type="ORF">SEA_SCHMIDT_56</name>
</gene>
<protein>
    <submittedName>
        <fullName evidence="1">Uncharacterized protein</fullName>
    </submittedName>
</protein>
<dbReference type="EMBL" id="MH651189">
    <property type="protein sequence ID" value="AXQ65176.1"/>
    <property type="molecule type" value="Genomic_DNA"/>
</dbReference>
<dbReference type="KEGG" id="vg:63911733"/>
<evidence type="ECO:0000313" key="2">
    <source>
        <dbReference type="Proteomes" id="UP000262719"/>
    </source>
</evidence>
<reference evidence="1 2" key="1">
    <citation type="submission" date="2018-07" db="EMBL/GenBank/DDBJ databases">
        <authorList>
            <person name="Roberston F.H."/>
            <person name="Ghiringhelli B.C."/>
            <person name="Garcia S."/>
            <person name="Henry S."/>
            <person name="Naegele L."/>
            <person name="Slowan-Pomeroy T."/>
            <person name="Briggs L.A."/>
            <person name="Warner M.H."/>
            <person name="Garlena R.A."/>
            <person name="Russell D.A."/>
            <person name="Pope W.H."/>
            <person name="Jacobs-Sera D."/>
            <person name="Hatfull G.F."/>
        </authorList>
    </citation>
    <scope>NUCLEOTIDE SEQUENCE [LARGE SCALE GENOMIC DNA]</scope>
</reference>
<name>A0A385E0A8_9CAUD</name>
<organism evidence="1 2">
    <name type="scientific">Gordonia phage Schmidt</name>
    <dbReference type="NCBI Taxonomy" id="2301697"/>
    <lineage>
        <taxon>Viruses</taxon>
        <taxon>Duplodnaviria</taxon>
        <taxon>Heunggongvirae</taxon>
        <taxon>Uroviricota</taxon>
        <taxon>Caudoviricetes</taxon>
        <taxon>Ruthgordonvirinae</taxon>
        <taxon>Schmidtvirus</taxon>
        <taxon>Schmidtvirus schmidt</taxon>
    </lineage>
</organism>
<dbReference type="Proteomes" id="UP000262719">
    <property type="component" value="Segment"/>
</dbReference>